<dbReference type="InterPro" id="IPR029058">
    <property type="entry name" value="AB_hydrolase_fold"/>
</dbReference>
<reference evidence="2" key="1">
    <citation type="submission" date="2014-09" db="EMBL/GenBank/DDBJ databases">
        <authorList>
            <person name="Gomez-Valero L."/>
        </authorList>
    </citation>
    <scope>NUCLEOTIDE SEQUENCE [LARGE SCALE GENOMIC DNA]</scope>
    <source>
        <strain evidence="2">ATCC700992</strain>
    </source>
</reference>
<dbReference type="OrthoDB" id="5631878at2"/>
<gene>
    <name evidence="1" type="ORF">LFA_1492</name>
</gene>
<dbReference type="AlphaFoldDB" id="A0A098G5Y3"/>
<proteinExistence type="predicted"/>
<dbReference type="RefSeq" id="WP_045095491.1">
    <property type="nucleotide sequence ID" value="NZ_LN614827.1"/>
</dbReference>
<dbReference type="SUPFAM" id="SSF53474">
    <property type="entry name" value="alpha/beta-Hydrolases"/>
    <property type="match status" value="1"/>
</dbReference>
<protein>
    <submittedName>
        <fullName evidence="1">Uncharacterized protein</fullName>
    </submittedName>
</protein>
<evidence type="ECO:0000313" key="2">
    <source>
        <dbReference type="Proteomes" id="UP000032430"/>
    </source>
</evidence>
<accession>A0A098G5Y3</accession>
<organism evidence="1 2">
    <name type="scientific">Legionella fallonii LLAP-10</name>
    <dbReference type="NCBI Taxonomy" id="1212491"/>
    <lineage>
        <taxon>Bacteria</taxon>
        <taxon>Pseudomonadati</taxon>
        <taxon>Pseudomonadota</taxon>
        <taxon>Gammaproteobacteria</taxon>
        <taxon>Legionellales</taxon>
        <taxon>Legionellaceae</taxon>
        <taxon>Legionella</taxon>
    </lineage>
</organism>
<evidence type="ECO:0000313" key="1">
    <source>
        <dbReference type="EMBL" id="CEG56910.1"/>
    </source>
</evidence>
<dbReference type="HOGENOM" id="CLU_385336_0_0_6"/>
<name>A0A098G5Y3_9GAMM</name>
<dbReference type="KEGG" id="lfa:LFA_1492"/>
<dbReference type="Proteomes" id="UP000032430">
    <property type="component" value="Chromosome I"/>
</dbReference>
<dbReference type="EMBL" id="LN614827">
    <property type="protein sequence ID" value="CEG56910.1"/>
    <property type="molecule type" value="Genomic_DNA"/>
</dbReference>
<sequence length="717" mass="79987">MSVIKQLNEQITKLKRQTAEIRPQADASLMTTSTAKLYEFTDTLSCFAYATKNTIQHISEHFHAVHKQLTEAEKRALWNLLFEYCQLVDKSIAHIEYTLGTDYAICDTLNTCKTNLAAMRELISSMEFKPAHIYRCEQAPIDVSNRLFNRLNATNKEAAKPSFISKLITKLCVKAVTTVAETEEQISNNLKSTLLSAPNDIANYQLRVDKKTVVQAIEYVNPIPTDQWLIFAGGAGASYTNMLSVAKEIATLSHYNFLVVDYLAEPATSFADPVKIILAGAQFLLEKKGVDAKNLVLMGHSNGGRTVSQAALALPDCRVVTNNTYTSLEEVIVNNVLHGVEFLENEGISINKYSAEIINAVTDFVKKYHLDETILHALRKALEDTQNDYHSEHVKAKISDHQLAAVYTAPTTTYDNSGQKLPKAGGDKLLFEASDALTQAQQAKQQSPEQRAFLKKKNRSFNLNNNKDAEKTMVTGVKYKDSPDPARHGHHLVLKGITDPLVQNTHNVIDANLLSTALTELEKQKGYKPFTFQEQLEGVLEKYDLSNEMEHLLPPAGIVITPEERFLLIKIMAQLKKDPNQAGMPTQIQLMRLFQASDVAAEIISSYDSALDKMVWGNDLTEYKKGMKFLTKCLNTLSERSIAPEPRLQGAGSYLSKNLADTILKRLQNYHAHLPSYGLGLFDDSSEKPAKRHGMLPKITVSDLDLTRAIPRVMARA</sequence>
<dbReference type="Gene3D" id="3.40.50.1820">
    <property type="entry name" value="alpha/beta hydrolase"/>
    <property type="match status" value="1"/>
</dbReference>
<keyword evidence="2" id="KW-1185">Reference proteome</keyword>